<evidence type="ECO:0000313" key="4">
    <source>
        <dbReference type="Proteomes" id="UP000799753"/>
    </source>
</evidence>
<dbReference type="EMBL" id="MU006784">
    <property type="protein sequence ID" value="KAF2640505.1"/>
    <property type="molecule type" value="Genomic_DNA"/>
</dbReference>
<feature type="chain" id="PRO_5025392432" evidence="2">
    <location>
        <begin position="20"/>
        <end position="78"/>
    </location>
</feature>
<protein>
    <submittedName>
        <fullName evidence="3">Uncharacterized protein</fullName>
    </submittedName>
</protein>
<proteinExistence type="predicted"/>
<evidence type="ECO:0000313" key="3">
    <source>
        <dbReference type="EMBL" id="KAF2640505.1"/>
    </source>
</evidence>
<dbReference type="Proteomes" id="UP000799753">
    <property type="component" value="Unassembled WGS sequence"/>
</dbReference>
<reference evidence="3" key="1">
    <citation type="journal article" date="2020" name="Stud. Mycol.">
        <title>101 Dothideomycetes genomes: a test case for predicting lifestyles and emergence of pathogens.</title>
        <authorList>
            <person name="Haridas S."/>
            <person name="Albert R."/>
            <person name="Binder M."/>
            <person name="Bloem J."/>
            <person name="Labutti K."/>
            <person name="Salamov A."/>
            <person name="Andreopoulos B."/>
            <person name="Baker S."/>
            <person name="Barry K."/>
            <person name="Bills G."/>
            <person name="Bluhm B."/>
            <person name="Cannon C."/>
            <person name="Castanera R."/>
            <person name="Culley D."/>
            <person name="Daum C."/>
            <person name="Ezra D."/>
            <person name="Gonzalez J."/>
            <person name="Henrissat B."/>
            <person name="Kuo A."/>
            <person name="Liang C."/>
            <person name="Lipzen A."/>
            <person name="Lutzoni F."/>
            <person name="Magnuson J."/>
            <person name="Mondo S."/>
            <person name="Nolan M."/>
            <person name="Ohm R."/>
            <person name="Pangilinan J."/>
            <person name="Park H.-J."/>
            <person name="Ramirez L."/>
            <person name="Alfaro M."/>
            <person name="Sun H."/>
            <person name="Tritt A."/>
            <person name="Yoshinaga Y."/>
            <person name="Zwiers L.-H."/>
            <person name="Turgeon B."/>
            <person name="Goodwin S."/>
            <person name="Spatafora J."/>
            <person name="Crous P."/>
            <person name="Grigoriev I."/>
        </authorList>
    </citation>
    <scope>NUCLEOTIDE SEQUENCE</scope>
    <source>
        <strain evidence="3">CBS 473.64</strain>
    </source>
</reference>
<accession>A0A6A6RZ59</accession>
<gene>
    <name evidence="3" type="ORF">P280DRAFT_469266</name>
</gene>
<keyword evidence="2" id="KW-0732">Signal</keyword>
<name>A0A6A6RZ59_9PLEO</name>
<evidence type="ECO:0000256" key="2">
    <source>
        <dbReference type="SAM" id="SignalP"/>
    </source>
</evidence>
<organism evidence="3 4">
    <name type="scientific">Massarina eburnea CBS 473.64</name>
    <dbReference type="NCBI Taxonomy" id="1395130"/>
    <lineage>
        <taxon>Eukaryota</taxon>
        <taxon>Fungi</taxon>
        <taxon>Dikarya</taxon>
        <taxon>Ascomycota</taxon>
        <taxon>Pezizomycotina</taxon>
        <taxon>Dothideomycetes</taxon>
        <taxon>Pleosporomycetidae</taxon>
        <taxon>Pleosporales</taxon>
        <taxon>Massarineae</taxon>
        <taxon>Massarinaceae</taxon>
        <taxon>Massarina</taxon>
    </lineage>
</organism>
<dbReference type="OrthoDB" id="3798402at2759"/>
<dbReference type="AlphaFoldDB" id="A0A6A6RZ59"/>
<evidence type="ECO:0000256" key="1">
    <source>
        <dbReference type="SAM" id="MobiDB-lite"/>
    </source>
</evidence>
<feature type="signal peptide" evidence="2">
    <location>
        <begin position="1"/>
        <end position="19"/>
    </location>
</feature>
<keyword evidence="4" id="KW-1185">Reference proteome</keyword>
<sequence length="78" mass="8191">MKFFIASSLLGCSLALVVSHPHQRPTNTSNSAELNKPIHTTALMAGVAWTLSQEAATKTRVPDASSTSAGMPKEPGEL</sequence>
<feature type="region of interest" description="Disordered" evidence="1">
    <location>
        <begin position="56"/>
        <end position="78"/>
    </location>
</feature>